<dbReference type="GO" id="GO:0000286">
    <property type="term" value="F:alanine dehydrogenase activity"/>
    <property type="evidence" value="ECO:0007669"/>
    <property type="project" value="UniProtKB-UniRule"/>
</dbReference>
<feature type="binding site" evidence="10">
    <location>
        <position position="15"/>
    </location>
    <ligand>
        <name>substrate</name>
    </ligand>
</feature>
<dbReference type="SUPFAM" id="SSF52283">
    <property type="entry name" value="Formate/glycerate dehydrogenase catalytic domain-like"/>
    <property type="match status" value="1"/>
</dbReference>
<evidence type="ECO:0000256" key="4">
    <source>
        <dbReference type="ARBA" id="ARBA00023002"/>
    </source>
</evidence>
<proteinExistence type="inferred from homology"/>
<comment type="catalytic activity">
    <reaction evidence="8">
        <text>L-alanine + NAD(+) + H2O = pyruvate + NH4(+) + NADH + H(+)</text>
        <dbReference type="Rhea" id="RHEA:18405"/>
        <dbReference type="ChEBI" id="CHEBI:15361"/>
        <dbReference type="ChEBI" id="CHEBI:15377"/>
        <dbReference type="ChEBI" id="CHEBI:15378"/>
        <dbReference type="ChEBI" id="CHEBI:28938"/>
        <dbReference type="ChEBI" id="CHEBI:57540"/>
        <dbReference type="ChEBI" id="CHEBI:57945"/>
        <dbReference type="ChEBI" id="CHEBI:57972"/>
        <dbReference type="EC" id="1.4.1.1"/>
    </reaction>
</comment>
<dbReference type="GO" id="GO:0000166">
    <property type="term" value="F:nucleotide binding"/>
    <property type="evidence" value="ECO:0007669"/>
    <property type="project" value="UniProtKB-KW"/>
</dbReference>
<dbReference type="InterPro" id="IPR008143">
    <property type="entry name" value="Ala_DH/PNT_CS2"/>
</dbReference>
<evidence type="ECO:0000256" key="5">
    <source>
        <dbReference type="ARBA" id="ARBA00023027"/>
    </source>
</evidence>
<evidence type="ECO:0000256" key="9">
    <source>
        <dbReference type="PIRSR" id="PIRSR000183-1"/>
    </source>
</evidence>
<evidence type="ECO:0000259" key="13">
    <source>
        <dbReference type="SMART" id="SM01003"/>
    </source>
</evidence>
<name>A0A3S3ANV6_9NOCA</name>
<feature type="binding site" evidence="11">
    <location>
        <begin position="302"/>
        <end position="305"/>
    </location>
    <ligand>
        <name>NAD(+)</name>
        <dbReference type="ChEBI" id="CHEBI:57540"/>
    </ligand>
</feature>
<evidence type="ECO:0000256" key="8">
    <source>
        <dbReference type="PIRNR" id="PIRNR000183"/>
    </source>
</evidence>
<dbReference type="UniPathway" id="UPA00527">
    <property type="reaction ID" value="UER00585"/>
</dbReference>
<evidence type="ECO:0000256" key="3">
    <source>
        <dbReference type="ARBA" id="ARBA00012897"/>
    </source>
</evidence>
<dbReference type="NCBIfam" id="TIGR00518">
    <property type="entry name" value="alaDH"/>
    <property type="match status" value="1"/>
</dbReference>
<reference evidence="14 15" key="1">
    <citation type="submission" date="2018-11" db="EMBL/GenBank/DDBJ databases">
        <title>Rhodococcus spongicola sp. nov. and Rhodococcus xishaensis sp. nov. from marine sponges.</title>
        <authorList>
            <person name="Li L."/>
            <person name="Lin H.W."/>
        </authorList>
    </citation>
    <scope>NUCLEOTIDE SEQUENCE [LARGE SCALE GENOMIC DNA]</scope>
    <source>
        <strain evidence="14 15">LHW50502</strain>
    </source>
</reference>
<feature type="domain" description="Alanine dehydrogenase/pyridine nucleotide transhydrogenase NAD(H)-binding" evidence="12">
    <location>
        <begin position="153"/>
        <end position="301"/>
    </location>
</feature>
<protein>
    <recommendedName>
        <fullName evidence="7 8">Alanine dehydrogenase</fullName>
        <ecNumber evidence="3 8">1.4.1.1</ecNumber>
    </recommendedName>
</protein>
<dbReference type="PANTHER" id="PTHR42795:SF1">
    <property type="entry name" value="ALANINE DEHYDROGENASE"/>
    <property type="match status" value="1"/>
</dbReference>
<evidence type="ECO:0000256" key="10">
    <source>
        <dbReference type="PIRSR" id="PIRSR000183-2"/>
    </source>
</evidence>
<dbReference type="EC" id="1.4.1.1" evidence="3 8"/>
<accession>A0A3S3ANV6</accession>
<dbReference type="Proteomes" id="UP000284333">
    <property type="component" value="Unassembled WGS sequence"/>
</dbReference>
<dbReference type="RefSeq" id="WP_127946400.1">
    <property type="nucleotide sequence ID" value="NZ_RKLN01000002.1"/>
</dbReference>
<dbReference type="FunFam" id="3.40.50.720:FF:000049">
    <property type="entry name" value="Alanine dehydrogenase"/>
    <property type="match status" value="1"/>
</dbReference>
<feature type="binding site" evidence="11">
    <location>
        <position position="207"/>
    </location>
    <ligand>
        <name>NAD(+)</name>
        <dbReference type="ChEBI" id="CHEBI:57540"/>
    </ligand>
</feature>
<comment type="caution">
    <text evidence="14">The sequence shown here is derived from an EMBL/GenBank/DDBJ whole genome shotgun (WGS) entry which is preliminary data.</text>
</comment>
<dbReference type="Pfam" id="PF05222">
    <property type="entry name" value="AlaDh_PNT_N"/>
    <property type="match status" value="1"/>
</dbReference>
<feature type="binding site" evidence="11">
    <location>
        <position position="134"/>
    </location>
    <ligand>
        <name>NAD(+)</name>
        <dbReference type="ChEBI" id="CHEBI:57540"/>
    </ligand>
</feature>
<keyword evidence="11" id="KW-0547">Nucleotide-binding</keyword>
<feature type="domain" description="Alanine dehydrogenase/pyridine nucleotide transhydrogenase N-terminal" evidence="13">
    <location>
        <begin position="4"/>
        <end position="137"/>
    </location>
</feature>
<evidence type="ECO:0000256" key="7">
    <source>
        <dbReference type="ARBA" id="ARBA00072341"/>
    </source>
</evidence>
<evidence type="ECO:0000259" key="12">
    <source>
        <dbReference type="SMART" id="SM01002"/>
    </source>
</evidence>
<dbReference type="InterPro" id="IPR008141">
    <property type="entry name" value="Ala_DH"/>
</dbReference>
<evidence type="ECO:0000256" key="11">
    <source>
        <dbReference type="PIRSR" id="PIRSR000183-3"/>
    </source>
</evidence>
<dbReference type="PANTHER" id="PTHR42795">
    <property type="entry name" value="ALANINE DEHYDROGENASE"/>
    <property type="match status" value="1"/>
</dbReference>
<evidence type="ECO:0000256" key="6">
    <source>
        <dbReference type="ARBA" id="ARBA00065528"/>
    </source>
</evidence>
<feature type="binding site" evidence="10">
    <location>
        <position position="75"/>
    </location>
    <ligand>
        <name>substrate</name>
    </ligand>
</feature>
<comment type="function">
    <text evidence="8">Catalyzes the reversible reductive amination of pyruvate to L-alanine.</text>
</comment>
<dbReference type="EMBL" id="RKLN01000002">
    <property type="protein sequence ID" value="RVW05015.1"/>
    <property type="molecule type" value="Genomic_DNA"/>
</dbReference>
<comment type="similarity">
    <text evidence="2 8">Belongs to the AlaDH/PNT family.</text>
</comment>
<feature type="active site" description="Proton donor/acceptor" evidence="9">
    <location>
        <position position="96"/>
    </location>
</feature>
<dbReference type="OrthoDB" id="9804592at2"/>
<feature type="binding site" evidence="11">
    <location>
        <begin position="243"/>
        <end position="244"/>
    </location>
    <ligand>
        <name>NAD(+)</name>
        <dbReference type="ChEBI" id="CHEBI:57540"/>
    </ligand>
</feature>
<dbReference type="InterPro" id="IPR036291">
    <property type="entry name" value="NAD(P)-bd_dom_sf"/>
</dbReference>
<evidence type="ECO:0000313" key="15">
    <source>
        <dbReference type="Proteomes" id="UP000284333"/>
    </source>
</evidence>
<comment type="subunit">
    <text evidence="6">Homohexamer. Trimer of dimers.</text>
</comment>
<dbReference type="GO" id="GO:0042853">
    <property type="term" value="P:L-alanine catabolic process"/>
    <property type="evidence" value="ECO:0007669"/>
    <property type="project" value="UniProtKB-UniPathway"/>
</dbReference>
<organism evidence="14 15">
    <name type="scientific">Rhodococcus spongiicola</name>
    <dbReference type="NCBI Taxonomy" id="2487352"/>
    <lineage>
        <taxon>Bacteria</taxon>
        <taxon>Bacillati</taxon>
        <taxon>Actinomycetota</taxon>
        <taxon>Actinomycetes</taxon>
        <taxon>Mycobacteriales</taxon>
        <taxon>Nocardiaceae</taxon>
        <taxon>Rhodococcus</taxon>
    </lineage>
</organism>
<dbReference type="CDD" id="cd05305">
    <property type="entry name" value="L-AlaDH"/>
    <property type="match status" value="1"/>
</dbReference>
<dbReference type="Gene3D" id="3.40.50.720">
    <property type="entry name" value="NAD(P)-binding Rossmann-like Domain"/>
    <property type="match status" value="2"/>
</dbReference>
<evidence type="ECO:0000256" key="2">
    <source>
        <dbReference type="ARBA" id="ARBA00005689"/>
    </source>
</evidence>
<dbReference type="GO" id="GO:0005886">
    <property type="term" value="C:plasma membrane"/>
    <property type="evidence" value="ECO:0007669"/>
    <property type="project" value="TreeGrafter"/>
</dbReference>
<dbReference type="SMART" id="SM01002">
    <property type="entry name" value="AlaDh_PNT_C"/>
    <property type="match status" value="1"/>
</dbReference>
<keyword evidence="4 8" id="KW-0560">Oxidoreductase</keyword>
<feature type="binding site" evidence="11">
    <location>
        <position position="283"/>
    </location>
    <ligand>
        <name>NAD(+)</name>
        <dbReference type="ChEBI" id="CHEBI:57540"/>
    </ligand>
</feature>
<dbReference type="SUPFAM" id="SSF51735">
    <property type="entry name" value="NAD(P)-binding Rossmann-fold domains"/>
    <property type="match status" value="1"/>
</dbReference>
<feature type="binding site" evidence="11">
    <location>
        <begin position="271"/>
        <end position="274"/>
    </location>
    <ligand>
        <name>NAD(+)</name>
        <dbReference type="ChEBI" id="CHEBI:57540"/>
    </ligand>
</feature>
<gene>
    <name evidence="14" type="primary">ald</name>
    <name evidence="14" type="ORF">EF834_06580</name>
</gene>
<dbReference type="InterPro" id="IPR007698">
    <property type="entry name" value="AlaDH/PNT_NAD(H)-bd"/>
</dbReference>
<keyword evidence="15" id="KW-1185">Reference proteome</keyword>
<dbReference type="Pfam" id="PF01262">
    <property type="entry name" value="AlaDh_PNT_C"/>
    <property type="match status" value="1"/>
</dbReference>
<dbReference type="SMART" id="SM01003">
    <property type="entry name" value="AlaDh_PNT_N"/>
    <property type="match status" value="1"/>
</dbReference>
<dbReference type="AlphaFoldDB" id="A0A3S3ANV6"/>
<feature type="binding site" evidence="11">
    <location>
        <position position="224"/>
    </location>
    <ligand>
        <name>NAD(+)</name>
        <dbReference type="ChEBI" id="CHEBI:57540"/>
    </ligand>
</feature>
<comment type="pathway">
    <text evidence="1 8">Amino-acid degradation; L-alanine degradation via dehydrogenase pathway; NH(3) and pyruvate from L-alanine: step 1/1.</text>
</comment>
<evidence type="ECO:0000256" key="1">
    <source>
        <dbReference type="ARBA" id="ARBA00005206"/>
    </source>
</evidence>
<sequence length="376" mass="39585">MRIGVPKEIKNGELRVALTPLAVNELRAQGHELLVERGAGDGSSLPDEEFVAAGARILDRADEVWAEADLIVKVKEPLEPEYALMRRGQILFTYLHLAASLDCTEALLSSGVTAIAYETVELADGSLPLLAPMSEVAGRLATQVGAHALQASASGERRGRGILLGGVPGVGPARVVVIGGGNAGTHATTVAAGMGARVTVLDRDVAKLRWLHTRFGSRISTAVSTRTELERTLIDADLVIGAVLVPGARAPHLVSSDLVSRMLPGSVLVDIAIDQGGCFEDSRPTSHDEPTYMVHNSVIYAVPNMPSIVPHTSTRALVNVTLPFVSAVAGKGWRAAMRDDPSLAMGLNTWSGRVTHAPVALAHGLSYVTVDHALRG</sequence>
<dbReference type="InterPro" id="IPR007886">
    <property type="entry name" value="AlaDH/PNT_N"/>
</dbReference>
<keyword evidence="5 8" id="KW-0520">NAD</keyword>
<feature type="binding site" evidence="11">
    <location>
        <position position="202"/>
    </location>
    <ligand>
        <name>NAD(+)</name>
        <dbReference type="ChEBI" id="CHEBI:57540"/>
    </ligand>
</feature>
<feature type="active site" description="Proton donor/acceptor" evidence="9">
    <location>
        <position position="274"/>
    </location>
</feature>
<dbReference type="PIRSF" id="PIRSF000183">
    <property type="entry name" value="Alanine_dh"/>
    <property type="match status" value="1"/>
</dbReference>
<dbReference type="PROSITE" id="PS00837">
    <property type="entry name" value="ALADH_PNT_2"/>
    <property type="match status" value="1"/>
</dbReference>
<evidence type="ECO:0000313" key="14">
    <source>
        <dbReference type="EMBL" id="RVW05015.1"/>
    </source>
</evidence>